<accession>A0AAD9X2G8</accession>
<gene>
    <name evidence="1" type="ORF">Ddye_011402</name>
</gene>
<keyword evidence="2" id="KW-1185">Reference proteome</keyword>
<evidence type="ECO:0008006" key="3">
    <source>
        <dbReference type="Google" id="ProtNLM"/>
    </source>
</evidence>
<dbReference type="PANTHER" id="PTHR48449:SF1">
    <property type="entry name" value="DUF1985 DOMAIN-CONTAINING PROTEIN"/>
    <property type="match status" value="1"/>
</dbReference>
<reference evidence="1" key="1">
    <citation type="journal article" date="2023" name="Plant J.">
        <title>Genome sequences and population genomics provide insights into the demographic history, inbreeding, and mutation load of two 'living fossil' tree species of Dipteronia.</title>
        <authorList>
            <person name="Feng Y."/>
            <person name="Comes H.P."/>
            <person name="Chen J."/>
            <person name="Zhu S."/>
            <person name="Lu R."/>
            <person name="Zhang X."/>
            <person name="Li P."/>
            <person name="Qiu J."/>
            <person name="Olsen K.M."/>
            <person name="Qiu Y."/>
        </authorList>
    </citation>
    <scope>NUCLEOTIDE SEQUENCE</scope>
    <source>
        <strain evidence="1">KIB01</strain>
    </source>
</reference>
<name>A0AAD9X2G8_9ROSI</name>
<evidence type="ECO:0000313" key="1">
    <source>
        <dbReference type="EMBL" id="KAK2651546.1"/>
    </source>
</evidence>
<dbReference type="EMBL" id="JANJYI010000004">
    <property type="protein sequence ID" value="KAK2651546.1"/>
    <property type="molecule type" value="Genomic_DNA"/>
</dbReference>
<dbReference type="PANTHER" id="PTHR48449">
    <property type="entry name" value="DUF1985 DOMAIN-CONTAINING PROTEIN"/>
    <property type="match status" value="1"/>
</dbReference>
<organism evidence="1 2">
    <name type="scientific">Dipteronia dyeriana</name>
    <dbReference type="NCBI Taxonomy" id="168575"/>
    <lineage>
        <taxon>Eukaryota</taxon>
        <taxon>Viridiplantae</taxon>
        <taxon>Streptophyta</taxon>
        <taxon>Embryophyta</taxon>
        <taxon>Tracheophyta</taxon>
        <taxon>Spermatophyta</taxon>
        <taxon>Magnoliopsida</taxon>
        <taxon>eudicotyledons</taxon>
        <taxon>Gunneridae</taxon>
        <taxon>Pentapetalae</taxon>
        <taxon>rosids</taxon>
        <taxon>malvids</taxon>
        <taxon>Sapindales</taxon>
        <taxon>Sapindaceae</taxon>
        <taxon>Hippocastanoideae</taxon>
        <taxon>Acereae</taxon>
        <taxon>Dipteronia</taxon>
    </lineage>
</organism>
<proteinExistence type="predicted"/>
<protein>
    <recommendedName>
        <fullName evidence="3">DUF1985 domain-containing protein</fullName>
    </recommendedName>
</protein>
<comment type="caution">
    <text evidence="1">The sequence shown here is derived from an EMBL/GenBank/DDBJ whole genome shotgun (WGS) entry which is preliminary data.</text>
</comment>
<dbReference type="AlphaFoldDB" id="A0AAD9X2G8"/>
<evidence type="ECO:0000313" key="2">
    <source>
        <dbReference type="Proteomes" id="UP001280121"/>
    </source>
</evidence>
<dbReference type="Proteomes" id="UP001280121">
    <property type="component" value="Unassembled WGS sequence"/>
</dbReference>
<sequence length="157" mass="18379">MTNRLRESLKTPEEEWYEGKVTHQDHFDALGHIENALNRVPAELAIEDCRRFMASCFGHSMTMHRQVKFSGGVIHQLLLREVHHNRSSDEIWFMLGTREVRFLKVEFCMITGLWFGALPDSSRYVSMGNGLHHWYFGGKDEISSVELRDVLRHSEFQ</sequence>